<dbReference type="SMART" id="SM01351">
    <property type="entry name" value="Aspzincin_M35"/>
    <property type="match status" value="1"/>
</dbReference>
<feature type="domain" description="Lysine-specific metallo-endopeptidase" evidence="9">
    <location>
        <begin position="233"/>
        <end position="366"/>
    </location>
</feature>
<keyword evidence="7" id="KW-0482">Metalloprotease</keyword>
<keyword evidence="4" id="KW-0479">Metal-binding</keyword>
<dbReference type="Gene3D" id="2.60.40.2970">
    <property type="match status" value="1"/>
</dbReference>
<sequence>MKESSKGNNKMDKRLPIVAAALLFASSAFAADLQVSLGQPSVSAEQDVDVTVNYRNTGKQPLHLYRWYLPGKEVQERFLAVSVDGKPAEYLGPQYKRVVPSLRDTVTLAPGATLSAKVRVSDYYDLSKGGQLSVRFESSGNRVLNRGLPAGIRAKQAAPQQDEAIVSNVVGAASTGKISPLLLRSRSAKQAWQVQSRSAVSGISYAGNCSVSQQSQSKDGVVAAGAMADETAAYLSGAQSASPRYVTWFGKYSQANWNTAKSHYVKIKDALDTKPIKLDCSCTDSDTFAYVYPSQPYTIYLCGAFWRAPTKGTDSKGGTLVHELSHFTVIAGTQDNVYGQSGAQDLAKSSPAKALNNADNHEYFAENTPFQP</sequence>
<gene>
    <name evidence="10" type="ORF">C2134_08255</name>
</gene>
<protein>
    <submittedName>
        <fullName evidence="10">Peptidase M35</fullName>
    </submittedName>
</protein>
<dbReference type="GO" id="GO:0046872">
    <property type="term" value="F:metal ion binding"/>
    <property type="evidence" value="ECO:0007669"/>
    <property type="project" value="UniProtKB-KW"/>
</dbReference>
<evidence type="ECO:0000313" key="10">
    <source>
        <dbReference type="EMBL" id="POA99061.1"/>
    </source>
</evidence>
<reference evidence="10 11" key="1">
    <citation type="submission" date="2018-01" db="EMBL/GenBank/DDBJ databases">
        <title>Genomic Sequence of Chromobacterium MWU13-2610 from wild cranberry bogs within the Cape Cod National Seashore.</title>
        <authorList>
            <person name="O'Hara-Hanley K."/>
            <person name="Soby S."/>
            <person name="Harrison A."/>
        </authorList>
    </citation>
    <scope>NUCLEOTIDE SEQUENCE [LARGE SCALE GENOMIC DNA]</scope>
    <source>
        <strain evidence="10 11">MWU13-2610</strain>
    </source>
</reference>
<evidence type="ECO:0000256" key="4">
    <source>
        <dbReference type="ARBA" id="ARBA00022723"/>
    </source>
</evidence>
<evidence type="ECO:0000256" key="6">
    <source>
        <dbReference type="ARBA" id="ARBA00022833"/>
    </source>
</evidence>
<dbReference type="InterPro" id="IPR024079">
    <property type="entry name" value="MetalloPept_cat_dom_sf"/>
</dbReference>
<dbReference type="CDD" id="cd11306">
    <property type="entry name" value="M35_peptidyl-Lys"/>
    <property type="match status" value="1"/>
</dbReference>
<evidence type="ECO:0000256" key="3">
    <source>
        <dbReference type="ARBA" id="ARBA00022670"/>
    </source>
</evidence>
<keyword evidence="11" id="KW-1185">Reference proteome</keyword>
<name>A0A2K4MPN5_9NEIS</name>
<dbReference type="Proteomes" id="UP000236416">
    <property type="component" value="Unassembled WGS sequence"/>
</dbReference>
<dbReference type="GO" id="GO:0004222">
    <property type="term" value="F:metalloendopeptidase activity"/>
    <property type="evidence" value="ECO:0007669"/>
    <property type="project" value="InterPro"/>
</dbReference>
<comment type="cofactor">
    <cofactor evidence="1">
        <name>Zn(2+)</name>
        <dbReference type="ChEBI" id="CHEBI:29105"/>
    </cofactor>
</comment>
<proteinExistence type="inferred from homology"/>
<keyword evidence="3" id="KW-0645">Protease</keyword>
<evidence type="ECO:0000256" key="1">
    <source>
        <dbReference type="ARBA" id="ARBA00001947"/>
    </source>
</evidence>
<evidence type="ECO:0000256" key="5">
    <source>
        <dbReference type="ARBA" id="ARBA00022801"/>
    </source>
</evidence>
<dbReference type="PANTHER" id="PTHR37016:SF3">
    <property type="entry name" value="NEUTRAL PROTEASE 2-RELATED"/>
    <property type="match status" value="1"/>
</dbReference>
<keyword evidence="5" id="KW-0378">Hydrolase</keyword>
<dbReference type="GO" id="GO:0006508">
    <property type="term" value="P:proteolysis"/>
    <property type="evidence" value="ECO:0007669"/>
    <property type="project" value="UniProtKB-KW"/>
</dbReference>
<evidence type="ECO:0000256" key="2">
    <source>
        <dbReference type="ARBA" id="ARBA00010279"/>
    </source>
</evidence>
<comment type="similarity">
    <text evidence="2">Belongs to the peptidase M35 family.</text>
</comment>
<keyword evidence="6" id="KW-0862">Zinc</keyword>
<evidence type="ECO:0000256" key="8">
    <source>
        <dbReference type="SAM" id="SignalP"/>
    </source>
</evidence>
<dbReference type="EMBL" id="PPTF01000029">
    <property type="protein sequence ID" value="POA99061.1"/>
    <property type="molecule type" value="Genomic_DNA"/>
</dbReference>
<dbReference type="InterPro" id="IPR050414">
    <property type="entry name" value="Fungal_M35_metalloproteases"/>
</dbReference>
<organism evidence="10 11">
    <name type="scientific">Chromobacterium sinusclupearum</name>
    <dbReference type="NCBI Taxonomy" id="2077146"/>
    <lineage>
        <taxon>Bacteria</taxon>
        <taxon>Pseudomonadati</taxon>
        <taxon>Pseudomonadota</taxon>
        <taxon>Betaproteobacteria</taxon>
        <taxon>Neisseriales</taxon>
        <taxon>Chromobacteriaceae</taxon>
        <taxon>Chromobacterium</taxon>
    </lineage>
</organism>
<dbReference type="InterPro" id="IPR029463">
    <property type="entry name" value="Lys_MEP"/>
</dbReference>
<feature type="chain" id="PRO_5014441744" evidence="8">
    <location>
        <begin position="31"/>
        <end position="372"/>
    </location>
</feature>
<accession>A0A2K4MPN5</accession>
<evidence type="ECO:0000256" key="7">
    <source>
        <dbReference type="ARBA" id="ARBA00023049"/>
    </source>
</evidence>
<evidence type="ECO:0000313" key="11">
    <source>
        <dbReference type="Proteomes" id="UP000236416"/>
    </source>
</evidence>
<dbReference type="PANTHER" id="PTHR37016">
    <property type="match status" value="1"/>
</dbReference>
<dbReference type="AlphaFoldDB" id="A0A2K4MPN5"/>
<dbReference type="Pfam" id="PF14521">
    <property type="entry name" value="Aspzincin_M35"/>
    <property type="match status" value="1"/>
</dbReference>
<evidence type="ECO:0000259" key="9">
    <source>
        <dbReference type="SMART" id="SM01351"/>
    </source>
</evidence>
<dbReference type="SUPFAM" id="SSF55486">
    <property type="entry name" value="Metalloproteases ('zincins'), catalytic domain"/>
    <property type="match status" value="1"/>
</dbReference>
<dbReference type="InterPro" id="IPR034115">
    <property type="entry name" value="M35_peptidyl-Lys"/>
</dbReference>
<feature type="signal peptide" evidence="8">
    <location>
        <begin position="1"/>
        <end position="30"/>
    </location>
</feature>
<comment type="caution">
    <text evidence="10">The sequence shown here is derived from an EMBL/GenBank/DDBJ whole genome shotgun (WGS) entry which is preliminary data.</text>
</comment>
<dbReference type="Gene3D" id="3.40.390.10">
    <property type="entry name" value="Collagenase (Catalytic Domain)"/>
    <property type="match status" value="1"/>
</dbReference>
<keyword evidence="8" id="KW-0732">Signal</keyword>